<dbReference type="Proteomes" id="UP000175744">
    <property type="component" value="Unassembled WGS sequence"/>
</dbReference>
<dbReference type="PROSITE" id="PS51482">
    <property type="entry name" value="DEGV"/>
    <property type="match status" value="1"/>
</dbReference>
<accession>A0A1E8F0K9</accession>
<dbReference type="OrthoDB" id="9781230at2"/>
<dbReference type="NCBIfam" id="TIGR00762">
    <property type="entry name" value="DegV"/>
    <property type="match status" value="1"/>
</dbReference>
<dbReference type="AlphaFoldDB" id="A0A1E8F0K9"/>
<dbReference type="Gene3D" id="3.30.1180.10">
    <property type="match status" value="1"/>
</dbReference>
<dbReference type="EMBL" id="LZFO01000006">
    <property type="protein sequence ID" value="OFI06966.1"/>
    <property type="molecule type" value="Genomic_DNA"/>
</dbReference>
<dbReference type="STRING" id="1121290.CLAOCE_05520"/>
<dbReference type="PANTHER" id="PTHR33434">
    <property type="entry name" value="DEGV DOMAIN-CONTAINING PROTEIN DR_1986-RELATED"/>
    <property type="match status" value="1"/>
</dbReference>
<evidence type="ECO:0000313" key="4">
    <source>
        <dbReference type="Proteomes" id="UP000175744"/>
    </source>
</evidence>
<keyword evidence="4" id="KW-1185">Reference proteome</keyword>
<dbReference type="Gene3D" id="3.40.50.10170">
    <property type="match status" value="1"/>
</dbReference>
<dbReference type="InterPro" id="IPR003797">
    <property type="entry name" value="DegV"/>
</dbReference>
<proteinExistence type="predicted"/>
<name>A0A1E8F0K9_9CLOT</name>
<keyword evidence="2" id="KW-0446">Lipid-binding</keyword>
<sequence>MNKIALITDSTADLNEEIIKKYDVKILPFRIIYKDKEYKDSIEITPKEVYKSLEREVPTSSLPSMKDMDNLFSSLEKDGYTHAIAVTLSSGLSGIYNALKLISDNHPKIISHIIDSKSISCGEGVIVETCGKLIEKGKNFEQIINAVPNFMKRMHIFFVVGTLEYLKKGGRIGKIYGTIGEILNIKPIVSIDKEDGKYYTYSKVRGRKQSLKKLIDIAKDILKTKKCKVYLREGNAYDDTKKVYDELIKLPNVTSIDFNGNISPVSGVHSGPGLVGMGLLEEE</sequence>
<dbReference type="RefSeq" id="WP_070109517.1">
    <property type="nucleotide sequence ID" value="NZ_LZFO01000006.1"/>
</dbReference>
<evidence type="ECO:0000256" key="2">
    <source>
        <dbReference type="ARBA" id="ARBA00023121"/>
    </source>
</evidence>
<dbReference type="InterPro" id="IPR043168">
    <property type="entry name" value="DegV_C"/>
</dbReference>
<evidence type="ECO:0000256" key="1">
    <source>
        <dbReference type="ARBA" id="ARBA00003238"/>
    </source>
</evidence>
<dbReference type="PANTHER" id="PTHR33434:SF3">
    <property type="entry name" value="DEGV DOMAIN-CONTAINING PROTEIN YITS"/>
    <property type="match status" value="1"/>
</dbReference>
<comment type="function">
    <text evidence="1">May bind long-chain fatty acids, such as palmitate, and may play a role in lipid transport or fatty acid metabolism.</text>
</comment>
<dbReference type="GO" id="GO:0008289">
    <property type="term" value="F:lipid binding"/>
    <property type="evidence" value="ECO:0007669"/>
    <property type="project" value="UniProtKB-KW"/>
</dbReference>
<evidence type="ECO:0000313" key="3">
    <source>
        <dbReference type="EMBL" id="OFI06966.1"/>
    </source>
</evidence>
<reference evidence="3 4" key="1">
    <citation type="submission" date="2016-06" db="EMBL/GenBank/DDBJ databases">
        <title>Genome sequence of Clostridium acetireducens DSM 10703.</title>
        <authorList>
            <person name="Poehlein A."/>
            <person name="Fluechter S."/>
            <person name="Duerre P."/>
            <person name="Daniel R."/>
        </authorList>
    </citation>
    <scope>NUCLEOTIDE SEQUENCE [LARGE SCALE GENOMIC DNA]</scope>
    <source>
        <strain evidence="3 4">DSM 10703</strain>
    </source>
</reference>
<dbReference type="Pfam" id="PF02645">
    <property type="entry name" value="DegV"/>
    <property type="match status" value="1"/>
</dbReference>
<protein>
    <submittedName>
        <fullName evidence="3">DegV domain-containing protein</fullName>
    </submittedName>
</protein>
<organism evidence="3 4">
    <name type="scientific">Clostridium acetireducens DSM 10703</name>
    <dbReference type="NCBI Taxonomy" id="1121290"/>
    <lineage>
        <taxon>Bacteria</taxon>
        <taxon>Bacillati</taxon>
        <taxon>Bacillota</taxon>
        <taxon>Clostridia</taxon>
        <taxon>Eubacteriales</taxon>
        <taxon>Clostridiaceae</taxon>
        <taxon>Clostridium</taxon>
    </lineage>
</organism>
<dbReference type="SUPFAM" id="SSF82549">
    <property type="entry name" value="DAK1/DegV-like"/>
    <property type="match status" value="1"/>
</dbReference>
<dbReference type="PATRIC" id="fig|1121290.3.peg.561"/>
<gene>
    <name evidence="3" type="ORF">CLOACE_05520</name>
</gene>
<comment type="caution">
    <text evidence="3">The sequence shown here is derived from an EMBL/GenBank/DDBJ whole genome shotgun (WGS) entry which is preliminary data.</text>
</comment>
<dbReference type="InterPro" id="IPR050270">
    <property type="entry name" value="DegV_domain_contain"/>
</dbReference>